<organism evidence="1 2">
    <name type="scientific">Caerostris extrusa</name>
    <name type="common">Bark spider</name>
    <name type="synonym">Caerostris bankana</name>
    <dbReference type="NCBI Taxonomy" id="172846"/>
    <lineage>
        <taxon>Eukaryota</taxon>
        <taxon>Metazoa</taxon>
        <taxon>Ecdysozoa</taxon>
        <taxon>Arthropoda</taxon>
        <taxon>Chelicerata</taxon>
        <taxon>Arachnida</taxon>
        <taxon>Araneae</taxon>
        <taxon>Araneomorphae</taxon>
        <taxon>Entelegynae</taxon>
        <taxon>Araneoidea</taxon>
        <taxon>Araneidae</taxon>
        <taxon>Caerostris</taxon>
    </lineage>
</organism>
<dbReference type="AlphaFoldDB" id="A0AAV4WVA1"/>
<sequence length="111" mass="12850">MRNTWLKGLRLIGCFNAECAPWLKRLPKRIMRLIGASTRNVHLVERTAKRIMRLIGSTWNVHLCQRNMDYAPLVERAAKRIMRLIGANVHLVERAAKRIQSGMCTWLKKAA</sequence>
<comment type="caution">
    <text evidence="1">The sequence shown here is derived from an EMBL/GenBank/DDBJ whole genome shotgun (WGS) entry which is preliminary data.</text>
</comment>
<accession>A0AAV4WVA1</accession>
<evidence type="ECO:0000313" key="2">
    <source>
        <dbReference type="Proteomes" id="UP001054945"/>
    </source>
</evidence>
<protein>
    <submittedName>
        <fullName evidence="1">Uncharacterized protein</fullName>
    </submittedName>
</protein>
<reference evidence="1 2" key="1">
    <citation type="submission" date="2021-06" db="EMBL/GenBank/DDBJ databases">
        <title>Caerostris extrusa draft genome.</title>
        <authorList>
            <person name="Kono N."/>
            <person name="Arakawa K."/>
        </authorList>
    </citation>
    <scope>NUCLEOTIDE SEQUENCE [LARGE SCALE GENOMIC DNA]</scope>
</reference>
<evidence type="ECO:0000313" key="1">
    <source>
        <dbReference type="EMBL" id="GIY85564.1"/>
    </source>
</evidence>
<gene>
    <name evidence="1" type="ORF">CEXT_759941</name>
</gene>
<keyword evidence="2" id="KW-1185">Reference proteome</keyword>
<dbReference type="Proteomes" id="UP001054945">
    <property type="component" value="Unassembled WGS sequence"/>
</dbReference>
<dbReference type="EMBL" id="BPLR01016666">
    <property type="protein sequence ID" value="GIY85564.1"/>
    <property type="molecule type" value="Genomic_DNA"/>
</dbReference>
<proteinExistence type="predicted"/>
<name>A0AAV4WVA1_CAEEX</name>